<keyword evidence="1" id="KW-0472">Membrane</keyword>
<evidence type="ECO:0000313" key="4">
    <source>
        <dbReference type="Proteomes" id="UP000053593"/>
    </source>
</evidence>
<feature type="transmembrane region" description="Helical" evidence="1">
    <location>
        <begin position="132"/>
        <end position="154"/>
    </location>
</feature>
<dbReference type="Proteomes" id="UP000053593">
    <property type="component" value="Unassembled WGS sequence"/>
</dbReference>
<dbReference type="HOGENOM" id="CLU_035509_7_0_1"/>
<feature type="transmembrane region" description="Helical" evidence="1">
    <location>
        <begin position="94"/>
        <end position="112"/>
    </location>
</feature>
<protein>
    <recommendedName>
        <fullName evidence="2">DUF6533 domain-containing protein</fullName>
    </recommendedName>
</protein>
<feature type="transmembrane region" description="Helical" evidence="1">
    <location>
        <begin position="175"/>
        <end position="197"/>
    </location>
</feature>
<gene>
    <name evidence="3" type="ORF">GYMLUDRAFT_47529</name>
</gene>
<evidence type="ECO:0000259" key="2">
    <source>
        <dbReference type="Pfam" id="PF20151"/>
    </source>
</evidence>
<dbReference type="EMBL" id="KN834803">
    <property type="protein sequence ID" value="KIK55751.1"/>
    <property type="molecule type" value="Genomic_DNA"/>
</dbReference>
<name>A0A0D0BLS4_9AGAR</name>
<feature type="non-terminal residue" evidence="3">
    <location>
        <position position="1"/>
    </location>
</feature>
<dbReference type="OrthoDB" id="2686513at2759"/>
<sequence length="266" mass="30304">MTLLYWDHLLTLTDEIQYMWKRPVRTSTVLFFFSRYLAVAENIVVAIYFFSDLPESSCQRFEIFHQLLLIATLILVGLLLTIRVYALYHCSKHVLAVLLSIASILTALSIFSTSFRQKQLKETFGCHPGLSFITSVQFAVTWEAMFLYDVVLFAMTLHRAYKTRHELHELRQLRISLFVIILRDGSLYFGVTAFVNAINISTFYYPLPYVRGTLSTLVTSVSVTAMSRLILHLHEIADSGLYTSHLTTIQFGTNKLSTASPPGSPL</sequence>
<dbReference type="InterPro" id="IPR045340">
    <property type="entry name" value="DUF6533"/>
</dbReference>
<evidence type="ECO:0000313" key="3">
    <source>
        <dbReference type="EMBL" id="KIK55751.1"/>
    </source>
</evidence>
<proteinExistence type="predicted"/>
<feature type="transmembrane region" description="Helical" evidence="1">
    <location>
        <begin position="63"/>
        <end position="82"/>
    </location>
</feature>
<dbReference type="Pfam" id="PF20151">
    <property type="entry name" value="DUF6533"/>
    <property type="match status" value="1"/>
</dbReference>
<keyword evidence="1" id="KW-1133">Transmembrane helix</keyword>
<evidence type="ECO:0000256" key="1">
    <source>
        <dbReference type="SAM" id="Phobius"/>
    </source>
</evidence>
<accession>A0A0D0BLS4</accession>
<feature type="transmembrane region" description="Helical" evidence="1">
    <location>
        <begin position="29"/>
        <end position="51"/>
    </location>
</feature>
<organism evidence="3 4">
    <name type="scientific">Collybiopsis luxurians FD-317 M1</name>
    <dbReference type="NCBI Taxonomy" id="944289"/>
    <lineage>
        <taxon>Eukaryota</taxon>
        <taxon>Fungi</taxon>
        <taxon>Dikarya</taxon>
        <taxon>Basidiomycota</taxon>
        <taxon>Agaricomycotina</taxon>
        <taxon>Agaricomycetes</taxon>
        <taxon>Agaricomycetidae</taxon>
        <taxon>Agaricales</taxon>
        <taxon>Marasmiineae</taxon>
        <taxon>Omphalotaceae</taxon>
        <taxon>Collybiopsis</taxon>
        <taxon>Collybiopsis luxurians</taxon>
    </lineage>
</organism>
<reference evidence="3 4" key="1">
    <citation type="submission" date="2014-04" db="EMBL/GenBank/DDBJ databases">
        <title>Evolutionary Origins and Diversification of the Mycorrhizal Mutualists.</title>
        <authorList>
            <consortium name="DOE Joint Genome Institute"/>
            <consortium name="Mycorrhizal Genomics Consortium"/>
            <person name="Kohler A."/>
            <person name="Kuo A."/>
            <person name="Nagy L.G."/>
            <person name="Floudas D."/>
            <person name="Copeland A."/>
            <person name="Barry K.W."/>
            <person name="Cichocki N."/>
            <person name="Veneault-Fourrey C."/>
            <person name="LaButti K."/>
            <person name="Lindquist E.A."/>
            <person name="Lipzen A."/>
            <person name="Lundell T."/>
            <person name="Morin E."/>
            <person name="Murat C."/>
            <person name="Riley R."/>
            <person name="Ohm R."/>
            <person name="Sun H."/>
            <person name="Tunlid A."/>
            <person name="Henrissat B."/>
            <person name="Grigoriev I.V."/>
            <person name="Hibbett D.S."/>
            <person name="Martin F."/>
        </authorList>
    </citation>
    <scope>NUCLEOTIDE SEQUENCE [LARGE SCALE GENOMIC DNA]</scope>
    <source>
        <strain evidence="3 4">FD-317 M1</strain>
    </source>
</reference>
<dbReference type="AlphaFoldDB" id="A0A0D0BLS4"/>
<feature type="domain" description="DUF6533" evidence="2">
    <location>
        <begin position="2"/>
        <end position="39"/>
    </location>
</feature>
<keyword evidence="1" id="KW-0812">Transmembrane</keyword>
<keyword evidence="4" id="KW-1185">Reference proteome</keyword>